<accession>A0A438K112</accession>
<dbReference type="GO" id="GO:0020037">
    <property type="term" value="F:heme binding"/>
    <property type="evidence" value="ECO:0007669"/>
    <property type="project" value="InterPro"/>
</dbReference>
<dbReference type="InterPro" id="IPR036396">
    <property type="entry name" value="Cyt_P450_sf"/>
</dbReference>
<comment type="caution">
    <text evidence="8">The sequence shown here is derived from an EMBL/GenBank/DDBJ whole genome shotgun (WGS) entry which is preliminary data.</text>
</comment>
<evidence type="ECO:0000256" key="5">
    <source>
        <dbReference type="ARBA" id="ARBA00023004"/>
    </source>
</evidence>
<dbReference type="FunFam" id="1.10.630.10:FF:000026">
    <property type="entry name" value="Cytochrome P450 82C4"/>
    <property type="match status" value="1"/>
</dbReference>
<comment type="similarity">
    <text evidence="1">Belongs to the cytochrome P450 family.</text>
</comment>
<keyword evidence="7" id="KW-0472">Membrane</keyword>
<dbReference type="InterPro" id="IPR050651">
    <property type="entry name" value="Plant_Cytochrome_P450_Monoox"/>
</dbReference>
<dbReference type="EMBL" id="QGNW01000019">
    <property type="protein sequence ID" value="RVX14904.1"/>
    <property type="molecule type" value="Genomic_DNA"/>
</dbReference>
<evidence type="ECO:0000256" key="7">
    <source>
        <dbReference type="SAM" id="Phobius"/>
    </source>
</evidence>
<keyword evidence="6" id="KW-0503">Monooxygenase</keyword>
<keyword evidence="2" id="KW-0349">Heme</keyword>
<dbReference type="Proteomes" id="UP000288805">
    <property type="component" value="Unassembled WGS sequence"/>
</dbReference>
<keyword evidence="4" id="KW-0560">Oxidoreductase</keyword>
<keyword evidence="7" id="KW-1133">Transmembrane helix</keyword>
<organism evidence="8 9">
    <name type="scientific">Vitis vinifera</name>
    <name type="common">Grape</name>
    <dbReference type="NCBI Taxonomy" id="29760"/>
    <lineage>
        <taxon>Eukaryota</taxon>
        <taxon>Viridiplantae</taxon>
        <taxon>Streptophyta</taxon>
        <taxon>Embryophyta</taxon>
        <taxon>Tracheophyta</taxon>
        <taxon>Spermatophyta</taxon>
        <taxon>Magnoliopsida</taxon>
        <taxon>eudicotyledons</taxon>
        <taxon>Gunneridae</taxon>
        <taxon>Pentapetalae</taxon>
        <taxon>rosids</taxon>
        <taxon>Vitales</taxon>
        <taxon>Vitaceae</taxon>
        <taxon>Viteae</taxon>
        <taxon>Vitis</taxon>
    </lineage>
</organism>
<dbReference type="PRINTS" id="PR00385">
    <property type="entry name" value="P450"/>
</dbReference>
<reference evidence="8 9" key="1">
    <citation type="journal article" date="2018" name="PLoS Genet.">
        <title>Population sequencing reveals clonal diversity and ancestral inbreeding in the grapevine cultivar Chardonnay.</title>
        <authorList>
            <person name="Roach M.J."/>
            <person name="Johnson D.L."/>
            <person name="Bohlmann J."/>
            <person name="van Vuuren H.J."/>
            <person name="Jones S.J."/>
            <person name="Pretorius I.S."/>
            <person name="Schmidt S.A."/>
            <person name="Borneman A.R."/>
        </authorList>
    </citation>
    <scope>NUCLEOTIDE SEQUENCE [LARGE SCALE GENOMIC DNA]</scope>
    <source>
        <strain evidence="9">cv. Chardonnay</strain>
        <tissue evidence="8">Leaf</tissue>
    </source>
</reference>
<dbReference type="GO" id="GO:0005506">
    <property type="term" value="F:iron ion binding"/>
    <property type="evidence" value="ECO:0007669"/>
    <property type="project" value="InterPro"/>
</dbReference>
<dbReference type="InterPro" id="IPR001128">
    <property type="entry name" value="Cyt_P450"/>
</dbReference>
<dbReference type="PANTHER" id="PTHR47947">
    <property type="entry name" value="CYTOCHROME P450 82C3-RELATED"/>
    <property type="match status" value="1"/>
</dbReference>
<dbReference type="GO" id="GO:0016705">
    <property type="term" value="F:oxidoreductase activity, acting on paired donors, with incorporation or reduction of molecular oxygen"/>
    <property type="evidence" value="ECO:0007669"/>
    <property type="project" value="InterPro"/>
</dbReference>
<evidence type="ECO:0000256" key="4">
    <source>
        <dbReference type="ARBA" id="ARBA00023002"/>
    </source>
</evidence>
<dbReference type="GO" id="GO:0004497">
    <property type="term" value="F:monooxygenase activity"/>
    <property type="evidence" value="ECO:0007669"/>
    <property type="project" value="UniProtKB-KW"/>
</dbReference>
<dbReference type="PRINTS" id="PR00463">
    <property type="entry name" value="EP450I"/>
</dbReference>
<dbReference type="AlphaFoldDB" id="A0A438K112"/>
<sequence length="453" mass="51110">MYFLLQYLNITTVGVFATLFLSYCLLLWRSRAGNKKIAPEAAAAWPIIGHLHLLAGGSHQLPHITLGNMADKYGPVFTIRIGLHRAVVVSSWEMAKECSTANDQVSSSRPELLASKLLGYNYAMFGFSPYGSYWREMRKIISLELLSNSRLELLKDVRASEVVTSIKELYKLWAEKKNESGLVSVGDEAVVWRLDSERLFAVADAIPFLGWLDWGRHEKTLKKTAIEMDSIAQEWLEEHRRRKDSGDDNSTQDFMDVMQSVLDGKNLGGYDADTINKATCMPGNDTTVVSLTWALSLVLNNHDTLKKAQQELDIQVGKERLVNEQDIGKLVYLQAIVKETLRLYPPGPLGGLRQFTEDCILGGYHVSKGTRLIMNLSKIQKNPRIWSNPTEFQPERFLTTHKDVDPRGKHFEFIPFGASQRVDMRESLGLTNMESTPLEVLISPHLSSCSLYN</sequence>
<dbReference type="PANTHER" id="PTHR47947:SF39">
    <property type="entry name" value="CYTOCHROME P450"/>
    <property type="match status" value="1"/>
</dbReference>
<evidence type="ECO:0000256" key="3">
    <source>
        <dbReference type="ARBA" id="ARBA00022723"/>
    </source>
</evidence>
<evidence type="ECO:0000256" key="6">
    <source>
        <dbReference type="ARBA" id="ARBA00023033"/>
    </source>
</evidence>
<gene>
    <name evidence="8" type="primary">CYP82A4_7</name>
    <name evidence="8" type="ORF">CK203_007780</name>
</gene>
<keyword evidence="7" id="KW-0812">Transmembrane</keyword>
<protein>
    <submittedName>
        <fullName evidence="8">Cytochrome P450 82A4</fullName>
    </submittedName>
</protein>
<keyword evidence="5" id="KW-0408">Iron</keyword>
<evidence type="ECO:0000313" key="9">
    <source>
        <dbReference type="Proteomes" id="UP000288805"/>
    </source>
</evidence>
<dbReference type="Gene3D" id="1.10.630.10">
    <property type="entry name" value="Cytochrome P450"/>
    <property type="match status" value="1"/>
</dbReference>
<feature type="transmembrane region" description="Helical" evidence="7">
    <location>
        <begin position="6"/>
        <end position="28"/>
    </location>
</feature>
<keyword evidence="3" id="KW-0479">Metal-binding</keyword>
<evidence type="ECO:0000256" key="1">
    <source>
        <dbReference type="ARBA" id="ARBA00010617"/>
    </source>
</evidence>
<evidence type="ECO:0000256" key="2">
    <source>
        <dbReference type="ARBA" id="ARBA00022617"/>
    </source>
</evidence>
<name>A0A438K112_VITVI</name>
<dbReference type="Pfam" id="PF00067">
    <property type="entry name" value="p450"/>
    <property type="match status" value="2"/>
</dbReference>
<dbReference type="SUPFAM" id="SSF48264">
    <property type="entry name" value="Cytochrome P450"/>
    <property type="match status" value="1"/>
</dbReference>
<proteinExistence type="inferred from homology"/>
<dbReference type="InterPro" id="IPR002401">
    <property type="entry name" value="Cyt_P450_E_grp-I"/>
</dbReference>
<evidence type="ECO:0000313" key="8">
    <source>
        <dbReference type="EMBL" id="RVX14904.1"/>
    </source>
</evidence>